<dbReference type="GO" id="GO:0004489">
    <property type="term" value="F:methylenetetrahydrofolate reductase [NAD(P)H] activity"/>
    <property type="evidence" value="ECO:0007669"/>
    <property type="project" value="InterPro"/>
</dbReference>
<dbReference type="CDD" id="cd00537">
    <property type="entry name" value="MTHFR"/>
    <property type="match status" value="1"/>
</dbReference>
<dbReference type="InterPro" id="IPR029041">
    <property type="entry name" value="FAD-linked_oxidoreductase-like"/>
</dbReference>
<dbReference type="SUPFAM" id="SSF51730">
    <property type="entry name" value="FAD-linked oxidoreductase"/>
    <property type="match status" value="1"/>
</dbReference>
<dbReference type="GO" id="GO:0035999">
    <property type="term" value="P:tetrahydrofolate interconversion"/>
    <property type="evidence" value="ECO:0007669"/>
    <property type="project" value="UniProtKB-UniPathway"/>
</dbReference>
<dbReference type="GO" id="GO:0071949">
    <property type="term" value="F:FAD binding"/>
    <property type="evidence" value="ECO:0007669"/>
    <property type="project" value="TreeGrafter"/>
</dbReference>
<evidence type="ECO:0000256" key="2">
    <source>
        <dbReference type="ARBA" id="ARBA00004777"/>
    </source>
</evidence>
<keyword evidence="5" id="KW-0274">FAD</keyword>
<comment type="pathway">
    <text evidence="2">One-carbon metabolism; tetrahydrofolate interconversion.</text>
</comment>
<dbReference type="InterPro" id="IPR003171">
    <property type="entry name" value="Mehydrof_redctse-like"/>
</dbReference>
<dbReference type="GO" id="GO:0005829">
    <property type="term" value="C:cytosol"/>
    <property type="evidence" value="ECO:0007669"/>
    <property type="project" value="TreeGrafter"/>
</dbReference>
<evidence type="ECO:0000256" key="6">
    <source>
        <dbReference type="ARBA" id="ARBA00023002"/>
    </source>
</evidence>
<organism evidence="7">
    <name type="scientific">marine sediment metagenome</name>
    <dbReference type="NCBI Taxonomy" id="412755"/>
    <lineage>
        <taxon>unclassified sequences</taxon>
        <taxon>metagenomes</taxon>
        <taxon>ecological metagenomes</taxon>
    </lineage>
</organism>
<keyword evidence="6" id="KW-0560">Oxidoreductase</keyword>
<dbReference type="GO" id="GO:0009086">
    <property type="term" value="P:methionine biosynthetic process"/>
    <property type="evidence" value="ECO:0007669"/>
    <property type="project" value="TreeGrafter"/>
</dbReference>
<keyword evidence="4" id="KW-0285">Flavoprotein</keyword>
<evidence type="ECO:0000256" key="3">
    <source>
        <dbReference type="ARBA" id="ARBA00006743"/>
    </source>
</evidence>
<dbReference type="Gene3D" id="3.20.20.220">
    <property type="match status" value="1"/>
</dbReference>
<protein>
    <submittedName>
        <fullName evidence="7">Uncharacterized protein</fullName>
    </submittedName>
</protein>
<evidence type="ECO:0000256" key="4">
    <source>
        <dbReference type="ARBA" id="ARBA00022630"/>
    </source>
</evidence>
<sequence length="237" mass="26609">MKLTEIWKKSTNPTVSFELYPPRTIKAAEKLEKTIDLLAALKPDFASVTFGAGGSTREGSYQLLDNLKNQKELEVVGYFAGYGLAPKEITSVLDSYQELGLGNILVVRGDIPHDPEGFTPHPDSFAHASSLLEFIRPKYDFCMGVAAYPESHIEAESREKDLEYLKLKVDLGADYIITNYCYDNKYYFEFVERCQEKGITLPIIPGVMPIYSPKMMENLAKLCGATITDEIRQDLAD</sequence>
<dbReference type="UniPathway" id="UPA00193"/>
<comment type="similarity">
    <text evidence="3">Belongs to the methylenetetrahydrofolate reductase family.</text>
</comment>
<dbReference type="PANTHER" id="PTHR45754:SF3">
    <property type="entry name" value="METHYLENETETRAHYDROFOLATE REDUCTASE (NADPH)"/>
    <property type="match status" value="1"/>
</dbReference>
<dbReference type="EMBL" id="BARS01047741">
    <property type="protein sequence ID" value="GAG29385.1"/>
    <property type="molecule type" value="Genomic_DNA"/>
</dbReference>
<dbReference type="Pfam" id="PF02219">
    <property type="entry name" value="MTHFR"/>
    <property type="match status" value="1"/>
</dbReference>
<comment type="cofactor">
    <cofactor evidence="1">
        <name>FAD</name>
        <dbReference type="ChEBI" id="CHEBI:57692"/>
    </cofactor>
</comment>
<evidence type="ECO:0000313" key="7">
    <source>
        <dbReference type="EMBL" id="GAG29385.1"/>
    </source>
</evidence>
<evidence type="ECO:0000256" key="1">
    <source>
        <dbReference type="ARBA" id="ARBA00001974"/>
    </source>
</evidence>
<comment type="caution">
    <text evidence="7">The sequence shown here is derived from an EMBL/GenBank/DDBJ whole genome shotgun (WGS) entry which is preliminary data.</text>
</comment>
<feature type="non-terminal residue" evidence="7">
    <location>
        <position position="237"/>
    </location>
</feature>
<proteinExistence type="inferred from homology"/>
<dbReference type="PANTHER" id="PTHR45754">
    <property type="entry name" value="METHYLENETETRAHYDROFOLATE REDUCTASE"/>
    <property type="match status" value="1"/>
</dbReference>
<reference evidence="7" key="1">
    <citation type="journal article" date="2014" name="Front. Microbiol.">
        <title>High frequency of phylogenetically diverse reductive dehalogenase-homologous genes in deep subseafloor sedimentary metagenomes.</title>
        <authorList>
            <person name="Kawai M."/>
            <person name="Futagami T."/>
            <person name="Toyoda A."/>
            <person name="Takaki Y."/>
            <person name="Nishi S."/>
            <person name="Hori S."/>
            <person name="Arai W."/>
            <person name="Tsubouchi T."/>
            <person name="Morono Y."/>
            <person name="Uchiyama I."/>
            <person name="Ito T."/>
            <person name="Fujiyama A."/>
            <person name="Inagaki F."/>
            <person name="Takami H."/>
        </authorList>
    </citation>
    <scope>NUCLEOTIDE SEQUENCE</scope>
    <source>
        <strain evidence="7">Expedition CK06-06</strain>
    </source>
</reference>
<accession>X0WFE4</accession>
<gene>
    <name evidence="7" type="ORF">S01H1_71670</name>
</gene>
<evidence type="ECO:0000256" key="5">
    <source>
        <dbReference type="ARBA" id="ARBA00022827"/>
    </source>
</evidence>
<name>X0WFE4_9ZZZZ</name>
<dbReference type="AlphaFoldDB" id="X0WFE4"/>